<evidence type="ECO:0000313" key="2">
    <source>
        <dbReference type="Proteomes" id="UP001259572"/>
    </source>
</evidence>
<dbReference type="Proteomes" id="UP001259572">
    <property type="component" value="Unassembled WGS sequence"/>
</dbReference>
<evidence type="ECO:0000313" key="1">
    <source>
        <dbReference type="EMBL" id="MDT9598551.1"/>
    </source>
</evidence>
<protein>
    <submittedName>
        <fullName evidence="1">Uncharacterized protein</fullName>
    </submittedName>
</protein>
<keyword evidence="2" id="KW-1185">Reference proteome</keyword>
<gene>
    <name evidence="1" type="ORF">RQX22_06260</name>
</gene>
<reference evidence="1 2" key="1">
    <citation type="submission" date="2023-05" db="EMBL/GenBank/DDBJ databases">
        <authorList>
            <person name="Guo Y."/>
        </authorList>
    </citation>
    <scope>NUCLEOTIDE SEQUENCE [LARGE SCALE GENOMIC DNA]</scope>
    <source>
        <strain evidence="1 2">GR2756</strain>
    </source>
</reference>
<sequence length="77" mass="8842">MKPVSRAKVQERLDAEAGKFNDAHRGVHIFKPIWQVDDPHCNWTTGFEVRGSTLRLGDMWDALERVQAKHPLVDFGE</sequence>
<dbReference type="RefSeq" id="WP_315724713.1">
    <property type="nucleotide sequence ID" value="NZ_JAVUPU010000003.1"/>
</dbReference>
<comment type="caution">
    <text evidence="1">The sequence shown here is derived from an EMBL/GenBank/DDBJ whole genome shotgun (WGS) entry which is preliminary data.</text>
</comment>
<proteinExistence type="predicted"/>
<organism evidence="1 2">
    <name type="scientific">Sphingosinicella rhizophila</name>
    <dbReference type="NCBI Taxonomy" id="3050082"/>
    <lineage>
        <taxon>Bacteria</taxon>
        <taxon>Pseudomonadati</taxon>
        <taxon>Pseudomonadota</taxon>
        <taxon>Alphaproteobacteria</taxon>
        <taxon>Sphingomonadales</taxon>
        <taxon>Sphingosinicellaceae</taxon>
        <taxon>Sphingosinicella</taxon>
    </lineage>
</organism>
<accession>A0ABU3Q566</accession>
<name>A0ABU3Q566_9SPHN</name>
<dbReference type="EMBL" id="JAVUPU010000003">
    <property type="protein sequence ID" value="MDT9598551.1"/>
    <property type="molecule type" value="Genomic_DNA"/>
</dbReference>